<dbReference type="GO" id="GO:0005524">
    <property type="term" value="F:ATP binding"/>
    <property type="evidence" value="ECO:0007669"/>
    <property type="project" value="InterPro"/>
</dbReference>
<feature type="domain" description="HTH luxR-type" evidence="4">
    <location>
        <begin position="1388"/>
        <end position="1453"/>
    </location>
</feature>
<dbReference type="Pfam" id="PF13191">
    <property type="entry name" value="AAA_16"/>
    <property type="match status" value="1"/>
</dbReference>
<evidence type="ECO:0000259" key="3">
    <source>
        <dbReference type="PROSITE" id="PS50011"/>
    </source>
</evidence>
<comment type="caution">
    <text evidence="5">The sequence shown here is derived from an EMBL/GenBank/DDBJ whole genome shotgun (WGS) entry which is preliminary data.</text>
</comment>
<dbReference type="PROSITE" id="PS50043">
    <property type="entry name" value="HTH_LUXR_2"/>
    <property type="match status" value="1"/>
</dbReference>
<dbReference type="PRINTS" id="PR00038">
    <property type="entry name" value="HTHLUXR"/>
</dbReference>
<keyword evidence="1" id="KW-0805">Transcription regulation</keyword>
<dbReference type="Gene3D" id="3.40.50.300">
    <property type="entry name" value="P-loop containing nucleotide triphosphate hydrolases"/>
    <property type="match status" value="1"/>
</dbReference>
<dbReference type="InterPro" id="IPR000719">
    <property type="entry name" value="Prot_kinase_dom"/>
</dbReference>
<proteinExistence type="predicted"/>
<organism evidence="5 6">
    <name type="scientific">Paenibacillus endophyticus</name>
    <dbReference type="NCBI Taxonomy" id="1294268"/>
    <lineage>
        <taxon>Bacteria</taxon>
        <taxon>Bacillati</taxon>
        <taxon>Bacillota</taxon>
        <taxon>Bacilli</taxon>
        <taxon>Bacillales</taxon>
        <taxon>Paenibacillaceae</taxon>
        <taxon>Paenibacillus</taxon>
    </lineage>
</organism>
<dbReference type="SUPFAM" id="SSF46894">
    <property type="entry name" value="C-terminal effector domain of the bipartite response regulators"/>
    <property type="match status" value="1"/>
</dbReference>
<dbReference type="Gene3D" id="1.10.10.10">
    <property type="entry name" value="Winged helix-like DNA-binding domain superfamily/Winged helix DNA-binding domain"/>
    <property type="match status" value="1"/>
</dbReference>
<dbReference type="InterPro" id="IPR011009">
    <property type="entry name" value="Kinase-like_dom_sf"/>
</dbReference>
<dbReference type="GO" id="GO:0045892">
    <property type="term" value="P:negative regulation of DNA-templated transcription"/>
    <property type="evidence" value="ECO:0007669"/>
    <property type="project" value="UniProtKB-ARBA"/>
</dbReference>
<evidence type="ECO:0000259" key="4">
    <source>
        <dbReference type="PROSITE" id="PS50043"/>
    </source>
</evidence>
<dbReference type="InterPro" id="IPR027417">
    <property type="entry name" value="P-loop_NTPase"/>
</dbReference>
<dbReference type="InterPro" id="IPR000792">
    <property type="entry name" value="Tscrpt_reg_LuxR_C"/>
</dbReference>
<dbReference type="Gene3D" id="1.10.510.10">
    <property type="entry name" value="Transferase(Phosphotransferase) domain 1"/>
    <property type="match status" value="1"/>
</dbReference>
<dbReference type="SUPFAM" id="SSF56112">
    <property type="entry name" value="Protein kinase-like (PK-like)"/>
    <property type="match status" value="1"/>
</dbReference>
<protein>
    <submittedName>
        <fullName evidence="5">Putative ATPase/DNA-binding CsgD family transcriptional regulator</fullName>
    </submittedName>
</protein>
<evidence type="ECO:0000313" key="6">
    <source>
        <dbReference type="Proteomes" id="UP000518605"/>
    </source>
</evidence>
<dbReference type="InterPro" id="IPR016032">
    <property type="entry name" value="Sig_transdc_resp-reg_C-effctor"/>
</dbReference>
<dbReference type="PANTHER" id="PTHR43642">
    <property type="entry name" value="HYBRID SIGNAL TRANSDUCTION HISTIDINE KINASE G"/>
    <property type="match status" value="1"/>
</dbReference>
<dbReference type="SUPFAM" id="SSF55781">
    <property type="entry name" value="GAF domain-like"/>
    <property type="match status" value="1"/>
</dbReference>
<dbReference type="EMBL" id="JACHXW010000028">
    <property type="protein sequence ID" value="MBB3155721.1"/>
    <property type="molecule type" value="Genomic_DNA"/>
</dbReference>
<dbReference type="InterPro" id="IPR003018">
    <property type="entry name" value="GAF"/>
</dbReference>
<dbReference type="Proteomes" id="UP000518605">
    <property type="component" value="Unassembled WGS sequence"/>
</dbReference>
<evidence type="ECO:0000313" key="5">
    <source>
        <dbReference type="EMBL" id="MBB3155721.1"/>
    </source>
</evidence>
<dbReference type="InterPro" id="IPR036388">
    <property type="entry name" value="WH-like_DNA-bd_sf"/>
</dbReference>
<dbReference type="InterPro" id="IPR041664">
    <property type="entry name" value="AAA_16"/>
</dbReference>
<evidence type="ECO:0000256" key="2">
    <source>
        <dbReference type="ARBA" id="ARBA00023163"/>
    </source>
</evidence>
<dbReference type="Pfam" id="PF00196">
    <property type="entry name" value="GerE"/>
    <property type="match status" value="1"/>
</dbReference>
<dbReference type="PANTHER" id="PTHR43642:SF1">
    <property type="entry name" value="HYBRID SIGNAL TRANSDUCTION HISTIDINE KINASE G"/>
    <property type="match status" value="1"/>
</dbReference>
<dbReference type="SMART" id="SM00421">
    <property type="entry name" value="HTH_LUXR"/>
    <property type="match status" value="1"/>
</dbReference>
<dbReference type="InterPro" id="IPR053159">
    <property type="entry name" value="Hybrid_Histidine_Kinase"/>
</dbReference>
<feature type="domain" description="Protein kinase" evidence="3">
    <location>
        <begin position="1"/>
        <end position="174"/>
    </location>
</feature>
<reference evidence="5 6" key="1">
    <citation type="submission" date="2020-08" db="EMBL/GenBank/DDBJ databases">
        <title>Genomic Encyclopedia of Type Strains, Phase III (KMG-III): the genomes of soil and plant-associated and newly described type strains.</title>
        <authorList>
            <person name="Whitman W."/>
        </authorList>
    </citation>
    <scope>NUCLEOTIDE SEQUENCE [LARGE SCALE GENOMIC DNA]</scope>
    <source>
        <strain evidence="5 6">CECT 8234</strain>
    </source>
</reference>
<gene>
    <name evidence="5" type="ORF">FHS16_005829</name>
</gene>
<dbReference type="InterPro" id="IPR029016">
    <property type="entry name" value="GAF-like_dom_sf"/>
</dbReference>
<sequence length="1456" mass="164632">MPHTERIKLKEWLKGTPLEILTFLHIAISITEQAHSAHKRGTVLGNLNPAHIVLDSETYLAVIEEKRETDYIYISPEQTGRLNRSPDERSDLYVLGMIYYELLAGRGPFQAEGAEEWIHAHLAIVPPPLKELRPELPESLGAIIMKLLSKSPEERYQSAYGLLMDLKRCISSLINEGCIVSFGIAQADEASRFLLPRTLFGREEEEEQLRKAYEKVRSGESAFVIVSGHAGSGKTALIRQFQVPVTSEGGQFVAGKCELMNRDIPFSPILQALRRLIKQTLGESPKRLGMVKTRLSKELGQGAGVIAAFLPEAKALFGEIPSVEVLPPAEASIRLRRLLPIFIKAFVDKSHPLVLFLDDLQWADSATLEVLRTVVQDKLLHGLYLIGSFREETVAEEIGSGELHHDAEVWLEHSLFLKANETPMLFQHIALSPLSYIDVRLFVTQILNENTSRVRLLAESLYHQTGGNPMYLHHLLDSHYREREIYFDEEASMWAWEAAIVTQMPEDTGILHLIDDRIRKLSAETTELLAVAAAIGHRFLPTMIALVSGLDVFHTRMLLQSVEAEGLLYQEYDANGTDNGYYTFLHDRVQQSAYQLIPVSAKAGLHLKIGRVLRTISPSEKDEMIFDMVYHLNLGIDEMTDEAERNELAEYNLQAGLKSKAATAFTAALHYLNSGMRLVQDDSKGTQSIAYRLMLEMPECEYMCGRTDAAEALLNLLMLRTTDVIERSRIHMIRIGMNSYLKRDDIAVNIGRQALEEFGWRLPLKPSKAEIAKEVMLAQVALHSKRKELAHLPINRDPHYKALSDLVMAISTSVFTLSLELAAVLFSKFIRFGLKHGNNEAFAYLLAGHGLVILRNKISLFRTGLYYIDTAILLSASFESNDLQCRLNYIRGLARLQQNPEEGVRHFEKAIRYGMESANLTYVSIAMLTSTTTHTGDLHALSVRISDFERISQMLVDEVTHNIFRIARWYVARLQDESEEIAEIVLPLQKMNSEETLNHEVYYMCTCQIEIAYLESRYRDALDWVEKGRFNTFRQTRMQVRKQHIYHALTLAAMFGDSLQEEREDIRRALSKQLDEMKKWTGYFGQRSSAYLLIRAEFMRIDGNLAAATKGYEAAIRTARLENHSLMEAVALESASICYRETGSTIGADTLMADACAAFLKWGAVAKVRKLRETYPELRSTSIVSQEAYRTIVEELESMETKRELMPVIADERTLLQQVSGWSSKDVSQMLLNRFLETVLRYSGAEKGYVLNSDEENFSITDQLGEGGASVDTMVYAETIVRYVIKTGESVVLADASLSSFAADPYIRRFEPISVLCMPILVPGKPLQSLLYLENNLIAGVFTKDVRDMLDLMITRMLYLKSLEESKVQVSAASDVELHLAVIPTEDQLQLPEHLTKRETEILYALIDGLSNKEIAHRFGLTEGTVKSYFFRLYGKLGVKRRAQAIARARELLLVD</sequence>
<dbReference type="SUPFAM" id="SSF52540">
    <property type="entry name" value="P-loop containing nucleoside triphosphate hydrolases"/>
    <property type="match status" value="1"/>
</dbReference>
<dbReference type="Gene3D" id="3.30.450.40">
    <property type="match status" value="1"/>
</dbReference>
<dbReference type="PROSITE" id="PS00622">
    <property type="entry name" value="HTH_LUXR_1"/>
    <property type="match status" value="1"/>
</dbReference>
<evidence type="ECO:0000256" key="1">
    <source>
        <dbReference type="ARBA" id="ARBA00023015"/>
    </source>
</evidence>
<name>A0A7W5CDI1_9BACL</name>
<dbReference type="GO" id="GO:0004672">
    <property type="term" value="F:protein kinase activity"/>
    <property type="evidence" value="ECO:0007669"/>
    <property type="project" value="InterPro"/>
</dbReference>
<dbReference type="CDD" id="cd06170">
    <property type="entry name" value="LuxR_C_like"/>
    <property type="match status" value="1"/>
</dbReference>
<dbReference type="Pfam" id="PF01590">
    <property type="entry name" value="GAF"/>
    <property type="match status" value="1"/>
</dbReference>
<keyword evidence="6" id="KW-1185">Reference proteome</keyword>
<dbReference type="PROSITE" id="PS50011">
    <property type="entry name" value="PROTEIN_KINASE_DOM"/>
    <property type="match status" value="1"/>
</dbReference>
<keyword evidence="5" id="KW-0238">DNA-binding</keyword>
<dbReference type="GO" id="GO:0003677">
    <property type="term" value="F:DNA binding"/>
    <property type="evidence" value="ECO:0007669"/>
    <property type="project" value="UniProtKB-KW"/>
</dbReference>
<accession>A0A7W5CDI1</accession>
<dbReference type="RefSeq" id="WP_183570658.1">
    <property type="nucleotide sequence ID" value="NZ_CBCSLB010000050.1"/>
</dbReference>
<keyword evidence="2" id="KW-0804">Transcription</keyword>